<evidence type="ECO:0000313" key="2">
    <source>
        <dbReference type="Proteomes" id="UP000654075"/>
    </source>
</evidence>
<dbReference type="AlphaFoldDB" id="A0A813FGJ3"/>
<evidence type="ECO:0000313" key="1">
    <source>
        <dbReference type="EMBL" id="CAE8612450.1"/>
    </source>
</evidence>
<organism evidence="1 2">
    <name type="scientific">Polarella glacialis</name>
    <name type="common">Dinoflagellate</name>
    <dbReference type="NCBI Taxonomy" id="89957"/>
    <lineage>
        <taxon>Eukaryota</taxon>
        <taxon>Sar</taxon>
        <taxon>Alveolata</taxon>
        <taxon>Dinophyceae</taxon>
        <taxon>Suessiales</taxon>
        <taxon>Suessiaceae</taxon>
        <taxon>Polarella</taxon>
    </lineage>
</organism>
<reference evidence="1" key="1">
    <citation type="submission" date="2021-02" db="EMBL/GenBank/DDBJ databases">
        <authorList>
            <person name="Dougan E. K."/>
            <person name="Rhodes N."/>
            <person name="Thang M."/>
            <person name="Chan C."/>
        </authorList>
    </citation>
    <scope>NUCLEOTIDE SEQUENCE</scope>
</reference>
<dbReference type="EMBL" id="CAJNNV010025121">
    <property type="protein sequence ID" value="CAE8612450.1"/>
    <property type="molecule type" value="Genomic_DNA"/>
</dbReference>
<accession>A0A813FGJ3</accession>
<name>A0A813FGJ3_POLGL</name>
<keyword evidence="2" id="KW-1185">Reference proteome</keyword>
<proteinExistence type="predicted"/>
<dbReference type="Proteomes" id="UP000654075">
    <property type="component" value="Unassembled WGS sequence"/>
</dbReference>
<sequence>MFLLQHRESGTERCWREAASDLGGIPSVSIQNSVSGSLEGAGADGCNITGSYDPRSQTVLWVEAHSWGSVKVSAQLSQEQGDKGVRISGGFEASDGGRGKVQLAPCS</sequence>
<comment type="caution">
    <text evidence="1">The sequence shown here is derived from an EMBL/GenBank/DDBJ whole genome shotgun (WGS) entry which is preliminary data.</text>
</comment>
<protein>
    <submittedName>
        <fullName evidence="1">Uncharacterized protein</fullName>
    </submittedName>
</protein>
<gene>
    <name evidence="1" type="ORF">PGLA1383_LOCUS30247</name>
</gene>